<evidence type="ECO:0000313" key="4">
    <source>
        <dbReference type="Proteomes" id="UP000289340"/>
    </source>
</evidence>
<organism evidence="3 4">
    <name type="scientific">Glycine soja</name>
    <name type="common">Wild soybean</name>
    <dbReference type="NCBI Taxonomy" id="3848"/>
    <lineage>
        <taxon>Eukaryota</taxon>
        <taxon>Viridiplantae</taxon>
        <taxon>Streptophyta</taxon>
        <taxon>Embryophyta</taxon>
        <taxon>Tracheophyta</taxon>
        <taxon>Spermatophyta</taxon>
        <taxon>Magnoliopsida</taxon>
        <taxon>eudicotyledons</taxon>
        <taxon>Gunneridae</taxon>
        <taxon>Pentapetalae</taxon>
        <taxon>rosids</taxon>
        <taxon>fabids</taxon>
        <taxon>Fabales</taxon>
        <taxon>Fabaceae</taxon>
        <taxon>Papilionoideae</taxon>
        <taxon>50 kb inversion clade</taxon>
        <taxon>NPAAA clade</taxon>
        <taxon>indigoferoid/millettioid clade</taxon>
        <taxon>Phaseoleae</taxon>
        <taxon>Glycine</taxon>
        <taxon>Glycine subgen. Soja</taxon>
    </lineage>
</organism>
<feature type="domain" description="Reverse transcriptase Ty1/copia-type" evidence="1">
    <location>
        <begin position="315"/>
        <end position="393"/>
    </location>
</feature>
<dbReference type="Proteomes" id="UP000289340">
    <property type="component" value="Chromosome 12"/>
</dbReference>
<comment type="caution">
    <text evidence="3">The sequence shown here is derived from an EMBL/GenBank/DDBJ whole genome shotgun (WGS) entry which is preliminary data.</text>
</comment>
<sequence>MQWVVPPCSYPAAPWARPNYQQPPHQQPGILGSRPQQAYTTTVLTPTDIEAAMHTLDITSLDPNWYMDTGATSHMTSTSGNLTSYFNKSNHRGITVGNGQSIPICGYGQTNLPSPHPPLTLKNVLHAPKLIKNLVSVRKFTTDNSVTIEFDPFGFSVKDFQTGMPLMRCESRGALYPITESTTPATSSSTFAALAPSLWHERLGHPGPLLSPLPQAITRSQHGIVKPKKIFNLHTNVAKSPLPRNPVSALQDPNWKKAMDDEFDALIKNKTWELVPRLPDVNVIQSLWIFARKEKSNGSFERHKARLVGTSMAYILLYVDDIILTASSDELHKSIITLLSSEFAMKDLGQLSYFLDIIVTHNAGGLFLSQKKYAMEIIDRAGMSSCKSSPTPVDTKPKLSATSSTPFEDPTLYRILARALQYLTFTRFDITYAVQQVCLFMHDPKDEHMQALKCILRYIQAKRHATLSRSSVEAEYRGVANSLTISDIKQEMEKTLHWLVLIATSTVNSELNKKTMKADVMRIETLHHADKDKVKNYILELLIWLHRLAIKSKDGIDTRETRDVHDYQCFLECMQFNDT</sequence>
<keyword evidence="3" id="KW-0808">Transferase</keyword>
<keyword evidence="4" id="KW-1185">Reference proteome</keyword>
<feature type="domain" description="Retrovirus-related Pol polyprotein from transposon TNT 1-94-like beta-barrel" evidence="2">
    <location>
        <begin position="65"/>
        <end position="142"/>
    </location>
</feature>
<dbReference type="GO" id="GO:0003887">
    <property type="term" value="F:DNA-directed DNA polymerase activity"/>
    <property type="evidence" value="ECO:0007669"/>
    <property type="project" value="UniProtKB-EC"/>
</dbReference>
<name>A0A445HR28_GLYSO</name>
<dbReference type="Pfam" id="PF07727">
    <property type="entry name" value="RVT_2"/>
    <property type="match status" value="1"/>
</dbReference>
<keyword evidence="3" id="KW-0548">Nucleotidyltransferase</keyword>
<accession>A0A445HR28</accession>
<dbReference type="InterPro" id="IPR013103">
    <property type="entry name" value="RVT_2"/>
</dbReference>
<gene>
    <name evidence="3" type="ORF">D0Y65_034563</name>
</gene>
<dbReference type="PANTHER" id="PTHR11439:SF524">
    <property type="entry name" value="RNA-DIRECTED DNA POLYMERASE, PROTEIN KINASE RLK-PELLE-DLSV FAMILY"/>
    <property type="match status" value="1"/>
</dbReference>
<evidence type="ECO:0000313" key="3">
    <source>
        <dbReference type="EMBL" id="RZB76113.1"/>
    </source>
</evidence>
<dbReference type="Pfam" id="PF22936">
    <property type="entry name" value="Pol_BBD"/>
    <property type="match status" value="1"/>
</dbReference>
<dbReference type="PANTHER" id="PTHR11439">
    <property type="entry name" value="GAG-POL-RELATED RETROTRANSPOSON"/>
    <property type="match status" value="1"/>
</dbReference>
<evidence type="ECO:0000259" key="2">
    <source>
        <dbReference type="Pfam" id="PF22936"/>
    </source>
</evidence>
<dbReference type="EMBL" id="QZWG01000012">
    <property type="protein sequence ID" value="RZB76113.1"/>
    <property type="molecule type" value="Genomic_DNA"/>
</dbReference>
<reference evidence="3 4" key="1">
    <citation type="submission" date="2018-09" db="EMBL/GenBank/DDBJ databases">
        <title>A high-quality reference genome of wild soybean provides a powerful tool to mine soybean genomes.</title>
        <authorList>
            <person name="Xie M."/>
            <person name="Chung C.Y.L."/>
            <person name="Li M.-W."/>
            <person name="Wong F.-L."/>
            <person name="Chan T.-F."/>
            <person name="Lam H.-M."/>
        </authorList>
    </citation>
    <scope>NUCLEOTIDE SEQUENCE [LARGE SCALE GENOMIC DNA]</scope>
    <source>
        <strain evidence="4">cv. W05</strain>
        <tissue evidence="3">Hypocotyl of etiolated seedlings</tissue>
    </source>
</reference>
<proteinExistence type="predicted"/>
<evidence type="ECO:0000259" key="1">
    <source>
        <dbReference type="Pfam" id="PF07727"/>
    </source>
</evidence>
<dbReference type="InterPro" id="IPR054722">
    <property type="entry name" value="PolX-like_BBD"/>
</dbReference>
<dbReference type="EC" id="2.7.7.7" evidence="3"/>
<protein>
    <submittedName>
        <fullName evidence="3">Putative mitochondrial protein</fullName>
        <ecNumber evidence="3">2.7.7.7</ecNumber>
    </submittedName>
</protein>
<dbReference type="AlphaFoldDB" id="A0A445HR28"/>